<dbReference type="Proteomes" id="UP000835052">
    <property type="component" value="Unassembled WGS sequence"/>
</dbReference>
<sequence length="99" mass="11627">MLLTSEQTATVAGLSFIVYVSCVIGLRVFYLKTNKNGVHYLTEIEGSFQFHFIRVFFSIGFFLLLVIFYFIGVLFVKYRNYHKNRYVSPAKKFLSEEFL</sequence>
<dbReference type="EMBL" id="CAJGYM010000010">
    <property type="protein sequence ID" value="CAD6189191.1"/>
    <property type="molecule type" value="Genomic_DNA"/>
</dbReference>
<keyword evidence="1" id="KW-0812">Transmembrane</keyword>
<keyword evidence="1" id="KW-0472">Membrane</keyword>
<protein>
    <submittedName>
        <fullName evidence="2">Uncharacterized protein</fullName>
    </submittedName>
</protein>
<reference evidence="2" key="1">
    <citation type="submission" date="2020-10" db="EMBL/GenBank/DDBJ databases">
        <authorList>
            <person name="Kikuchi T."/>
        </authorList>
    </citation>
    <scope>NUCLEOTIDE SEQUENCE</scope>
    <source>
        <strain evidence="2">NKZ352</strain>
    </source>
</reference>
<keyword evidence="1" id="KW-1133">Transmembrane helix</keyword>
<evidence type="ECO:0000313" key="3">
    <source>
        <dbReference type="Proteomes" id="UP000835052"/>
    </source>
</evidence>
<name>A0A8S1H0X3_9PELO</name>
<organism evidence="2 3">
    <name type="scientific">Caenorhabditis auriculariae</name>
    <dbReference type="NCBI Taxonomy" id="2777116"/>
    <lineage>
        <taxon>Eukaryota</taxon>
        <taxon>Metazoa</taxon>
        <taxon>Ecdysozoa</taxon>
        <taxon>Nematoda</taxon>
        <taxon>Chromadorea</taxon>
        <taxon>Rhabditida</taxon>
        <taxon>Rhabditina</taxon>
        <taxon>Rhabditomorpha</taxon>
        <taxon>Rhabditoidea</taxon>
        <taxon>Rhabditidae</taxon>
        <taxon>Peloderinae</taxon>
        <taxon>Caenorhabditis</taxon>
    </lineage>
</organism>
<evidence type="ECO:0000256" key="1">
    <source>
        <dbReference type="SAM" id="Phobius"/>
    </source>
</evidence>
<feature type="transmembrane region" description="Helical" evidence="1">
    <location>
        <begin position="51"/>
        <end position="76"/>
    </location>
</feature>
<proteinExistence type="predicted"/>
<keyword evidence="3" id="KW-1185">Reference proteome</keyword>
<accession>A0A8S1H0X3</accession>
<dbReference type="AlphaFoldDB" id="A0A8S1H0X3"/>
<evidence type="ECO:0000313" key="2">
    <source>
        <dbReference type="EMBL" id="CAD6189191.1"/>
    </source>
</evidence>
<comment type="caution">
    <text evidence="2">The sequence shown here is derived from an EMBL/GenBank/DDBJ whole genome shotgun (WGS) entry which is preliminary data.</text>
</comment>
<feature type="transmembrane region" description="Helical" evidence="1">
    <location>
        <begin position="12"/>
        <end position="31"/>
    </location>
</feature>
<gene>
    <name evidence="2" type="ORF">CAUJ_LOCUS5110</name>
</gene>